<keyword evidence="17" id="KW-1185">Reference proteome</keyword>
<evidence type="ECO:0000256" key="13">
    <source>
        <dbReference type="RuleBase" id="RU365062"/>
    </source>
</evidence>
<keyword evidence="5" id="KW-0999">Mitochondrion inner membrane</keyword>
<evidence type="ECO:0000256" key="14">
    <source>
        <dbReference type="SAM" id="SignalP"/>
    </source>
</evidence>
<comment type="subcellular location">
    <subcellularLocation>
        <location evidence="1">Mitochondrion inner membrane</location>
        <topology evidence="1">Peripheral membrane protein</topology>
        <orientation evidence="1">Intermembrane side</orientation>
    </subcellularLocation>
    <subcellularLocation>
        <location evidence="10">Mitochondrion outer membrane</location>
        <topology evidence="10">Peripheral membrane protein</topology>
        <orientation evidence="10">Intermembrane side</orientation>
    </subcellularLocation>
</comment>
<keyword evidence="9" id="KW-0012">Acyltransferase</keyword>
<keyword evidence="6" id="KW-0443">Lipid metabolism</keyword>
<dbReference type="InParanoid" id="A0A482XC74"/>
<evidence type="ECO:0000256" key="6">
    <source>
        <dbReference type="ARBA" id="ARBA00023098"/>
    </source>
</evidence>
<keyword evidence="8" id="KW-0472">Membrane</keyword>
<accession>A0A482XC74</accession>
<reference evidence="16 17" key="1">
    <citation type="journal article" date="2017" name="Gigascience">
        <title>Genome sequence of the small brown planthopper, Laodelphax striatellus.</title>
        <authorList>
            <person name="Zhu J."/>
            <person name="Jiang F."/>
            <person name="Wang X."/>
            <person name="Yang P."/>
            <person name="Bao Y."/>
            <person name="Zhao W."/>
            <person name="Wang W."/>
            <person name="Lu H."/>
            <person name="Wang Q."/>
            <person name="Cui N."/>
            <person name="Li J."/>
            <person name="Chen X."/>
            <person name="Luo L."/>
            <person name="Yu J."/>
            <person name="Kang L."/>
            <person name="Cui F."/>
        </authorList>
    </citation>
    <scope>NUCLEOTIDE SEQUENCE [LARGE SCALE GENOMIC DNA]</scope>
    <source>
        <strain evidence="16">Lst14</strain>
    </source>
</reference>
<keyword evidence="14" id="KW-0732">Signal</keyword>
<dbReference type="CDD" id="cd07989">
    <property type="entry name" value="LPLAT_AGPAT-like"/>
    <property type="match status" value="1"/>
</dbReference>
<evidence type="ECO:0000313" key="16">
    <source>
        <dbReference type="EMBL" id="RZF42891.1"/>
    </source>
</evidence>
<feature type="domain" description="Phospholipid/glycerol acyltransferase" evidence="15">
    <location>
        <begin position="11"/>
        <end position="64"/>
    </location>
</feature>
<evidence type="ECO:0000256" key="1">
    <source>
        <dbReference type="ARBA" id="ARBA00004137"/>
    </source>
</evidence>
<keyword evidence="4" id="KW-1000">Mitochondrion outer membrane</keyword>
<dbReference type="PANTHER" id="PTHR12497">
    <property type="entry name" value="TAZ PROTEIN TAFAZZIN"/>
    <property type="match status" value="1"/>
</dbReference>
<evidence type="ECO:0000256" key="9">
    <source>
        <dbReference type="ARBA" id="ARBA00023315"/>
    </source>
</evidence>
<dbReference type="STRING" id="195883.A0A482XC74"/>
<proteinExistence type="inferred from homology"/>
<comment type="catalytic activity">
    <reaction evidence="12">
        <text>1,2-di-(9Z-octadecenoyl)-sn-glycero-3-phosphocholine + 1-hexadecanoyl-sn-glycero-3-phosphocholine = 1-hexadecanoyl-2-(9Z-octadecenoyl)-sn-glycero-3-phosphocholine + 1-(9Z-octadecenoyl)-sn-glycero-3-phosphocholine</text>
        <dbReference type="Rhea" id="RHEA:43816"/>
        <dbReference type="ChEBI" id="CHEBI:28610"/>
        <dbReference type="ChEBI" id="CHEBI:72998"/>
        <dbReference type="ChEBI" id="CHEBI:73001"/>
        <dbReference type="ChEBI" id="CHEBI:74669"/>
    </reaction>
    <physiologicalReaction direction="left-to-right" evidence="12">
        <dbReference type="Rhea" id="RHEA:43817"/>
    </physiologicalReaction>
    <physiologicalReaction direction="right-to-left" evidence="12">
        <dbReference type="Rhea" id="RHEA:43818"/>
    </physiologicalReaction>
</comment>
<dbReference type="GO" id="GO:0047184">
    <property type="term" value="F:1-acylglycerophosphocholine O-acyltransferase activity"/>
    <property type="evidence" value="ECO:0007669"/>
    <property type="project" value="TreeGrafter"/>
</dbReference>
<evidence type="ECO:0000256" key="7">
    <source>
        <dbReference type="ARBA" id="ARBA00023128"/>
    </source>
</evidence>
<protein>
    <recommendedName>
        <fullName evidence="13">Tafazzin family protein</fullName>
    </recommendedName>
</protein>
<evidence type="ECO:0000256" key="11">
    <source>
        <dbReference type="ARBA" id="ARBA00047906"/>
    </source>
</evidence>
<dbReference type="PRINTS" id="PR00979">
    <property type="entry name" value="TAFAZZIN"/>
</dbReference>
<dbReference type="InterPro" id="IPR000872">
    <property type="entry name" value="Tafazzin"/>
</dbReference>
<feature type="chain" id="PRO_5019819061" description="Tafazzin family protein" evidence="14">
    <location>
        <begin position="24"/>
        <end position="142"/>
    </location>
</feature>
<dbReference type="GO" id="GO:0007007">
    <property type="term" value="P:inner mitochondrial membrane organization"/>
    <property type="evidence" value="ECO:0007669"/>
    <property type="project" value="TreeGrafter"/>
</dbReference>
<evidence type="ECO:0000256" key="10">
    <source>
        <dbReference type="ARBA" id="ARBA00024323"/>
    </source>
</evidence>
<evidence type="ECO:0000256" key="2">
    <source>
        <dbReference type="ARBA" id="ARBA00010524"/>
    </source>
</evidence>
<dbReference type="AlphaFoldDB" id="A0A482XC74"/>
<dbReference type="GO" id="GO:0005743">
    <property type="term" value="C:mitochondrial inner membrane"/>
    <property type="evidence" value="ECO:0007669"/>
    <property type="project" value="UniProtKB-SubCell"/>
</dbReference>
<evidence type="ECO:0000256" key="5">
    <source>
        <dbReference type="ARBA" id="ARBA00022792"/>
    </source>
</evidence>
<dbReference type="SMR" id="A0A482XC74"/>
<dbReference type="GO" id="GO:0035965">
    <property type="term" value="P:cardiolipin acyl-chain remodeling"/>
    <property type="evidence" value="ECO:0007669"/>
    <property type="project" value="TreeGrafter"/>
</dbReference>
<sequence length="142" mass="16503">MLLIRLLLLQDAVNFCIEQLGRGNWVHVFPEGKVNISKEYMRMKWGVGRMIYESPVTPILVPIWHLGMDEVLPNEPPYIPKAGKRLTFNFGQPIDFNELVADLRRLKVTDEEARKAITDKIEEELLRLKEKTEQLHSSHHSS</sequence>
<dbReference type="PANTHER" id="PTHR12497:SF0">
    <property type="entry name" value="TAFAZZIN"/>
    <property type="match status" value="1"/>
</dbReference>
<organism evidence="16 17">
    <name type="scientific">Laodelphax striatellus</name>
    <name type="common">Small brown planthopper</name>
    <name type="synonym">Delphax striatella</name>
    <dbReference type="NCBI Taxonomy" id="195883"/>
    <lineage>
        <taxon>Eukaryota</taxon>
        <taxon>Metazoa</taxon>
        <taxon>Ecdysozoa</taxon>
        <taxon>Arthropoda</taxon>
        <taxon>Hexapoda</taxon>
        <taxon>Insecta</taxon>
        <taxon>Pterygota</taxon>
        <taxon>Neoptera</taxon>
        <taxon>Paraneoptera</taxon>
        <taxon>Hemiptera</taxon>
        <taxon>Auchenorrhyncha</taxon>
        <taxon>Fulgoroidea</taxon>
        <taxon>Delphacidae</taxon>
        <taxon>Criomorphinae</taxon>
        <taxon>Laodelphax</taxon>
    </lineage>
</organism>
<keyword evidence="3" id="KW-0808">Transferase</keyword>
<evidence type="ECO:0000256" key="3">
    <source>
        <dbReference type="ARBA" id="ARBA00022679"/>
    </source>
</evidence>
<dbReference type="SUPFAM" id="SSF69593">
    <property type="entry name" value="Glycerol-3-phosphate (1)-acyltransferase"/>
    <property type="match status" value="1"/>
</dbReference>
<evidence type="ECO:0000259" key="15">
    <source>
        <dbReference type="Pfam" id="PF01553"/>
    </source>
</evidence>
<dbReference type="GO" id="GO:0005741">
    <property type="term" value="C:mitochondrial outer membrane"/>
    <property type="evidence" value="ECO:0007669"/>
    <property type="project" value="UniProtKB-SubCell"/>
</dbReference>
<gene>
    <name evidence="16" type="ORF">LSTR_LSTR017488</name>
</gene>
<evidence type="ECO:0000256" key="8">
    <source>
        <dbReference type="ARBA" id="ARBA00023136"/>
    </source>
</evidence>
<feature type="signal peptide" evidence="14">
    <location>
        <begin position="1"/>
        <end position="23"/>
    </location>
</feature>
<dbReference type="Proteomes" id="UP000291343">
    <property type="component" value="Unassembled WGS sequence"/>
</dbReference>
<dbReference type="OrthoDB" id="193467at2759"/>
<dbReference type="EMBL" id="QKKF02013852">
    <property type="protein sequence ID" value="RZF42891.1"/>
    <property type="molecule type" value="Genomic_DNA"/>
</dbReference>
<keyword evidence="7" id="KW-0496">Mitochondrion</keyword>
<dbReference type="InterPro" id="IPR002123">
    <property type="entry name" value="Plipid/glycerol_acylTrfase"/>
</dbReference>
<comment type="caution">
    <text evidence="16">The sequence shown here is derived from an EMBL/GenBank/DDBJ whole genome shotgun (WGS) entry which is preliminary data.</text>
</comment>
<name>A0A482XC74_LAOST</name>
<dbReference type="Pfam" id="PF01553">
    <property type="entry name" value="Acyltransferase"/>
    <property type="match status" value="1"/>
</dbReference>
<evidence type="ECO:0000313" key="17">
    <source>
        <dbReference type="Proteomes" id="UP000291343"/>
    </source>
</evidence>
<comment type="catalytic activity">
    <reaction evidence="11">
        <text>1'-[1,2-diacyl-sn-glycero-3-phospho],3'-[1-acyl-sn-glycero-3-phospho]-glycerol + a 1,2-diacyl-sn-glycero-3-phosphocholine = a cardiolipin + a 1-acyl-sn-glycero-3-phosphocholine</text>
        <dbReference type="Rhea" id="RHEA:33731"/>
        <dbReference type="ChEBI" id="CHEBI:57643"/>
        <dbReference type="ChEBI" id="CHEBI:58168"/>
        <dbReference type="ChEBI" id="CHEBI:62237"/>
        <dbReference type="ChEBI" id="CHEBI:64743"/>
    </reaction>
    <physiologicalReaction direction="left-to-right" evidence="11">
        <dbReference type="Rhea" id="RHEA:33732"/>
    </physiologicalReaction>
    <physiologicalReaction direction="right-to-left" evidence="11">
        <dbReference type="Rhea" id="RHEA:33733"/>
    </physiologicalReaction>
</comment>
<evidence type="ECO:0000256" key="12">
    <source>
        <dbReference type="ARBA" id="ARBA00049543"/>
    </source>
</evidence>
<comment type="similarity">
    <text evidence="2 13">Belongs to the taffazin family.</text>
</comment>
<evidence type="ECO:0000256" key="4">
    <source>
        <dbReference type="ARBA" id="ARBA00022787"/>
    </source>
</evidence>